<keyword evidence="2" id="KW-1185">Reference proteome</keyword>
<reference evidence="1 2" key="1">
    <citation type="submission" date="2015-04" db="EMBL/GenBank/DDBJ databases">
        <authorList>
            <person name="Syromyatnikov M.Y."/>
            <person name="Popov V.N."/>
        </authorList>
    </citation>
    <scope>NUCLEOTIDE SEQUENCE [LARGE SCALE GENOMIC DNA]</scope>
</reference>
<dbReference type="EMBL" id="CVRI01000064">
    <property type="protein sequence ID" value="CRL05394.1"/>
    <property type="molecule type" value="Genomic_DNA"/>
</dbReference>
<accession>A0A1J1J0A0</accession>
<proteinExistence type="predicted"/>
<organism evidence="1 2">
    <name type="scientific">Clunio marinus</name>
    <dbReference type="NCBI Taxonomy" id="568069"/>
    <lineage>
        <taxon>Eukaryota</taxon>
        <taxon>Metazoa</taxon>
        <taxon>Ecdysozoa</taxon>
        <taxon>Arthropoda</taxon>
        <taxon>Hexapoda</taxon>
        <taxon>Insecta</taxon>
        <taxon>Pterygota</taxon>
        <taxon>Neoptera</taxon>
        <taxon>Endopterygota</taxon>
        <taxon>Diptera</taxon>
        <taxon>Nematocera</taxon>
        <taxon>Chironomoidea</taxon>
        <taxon>Chironomidae</taxon>
        <taxon>Clunio</taxon>
    </lineage>
</organism>
<name>A0A1J1J0A0_9DIPT</name>
<dbReference type="AlphaFoldDB" id="A0A1J1J0A0"/>
<sequence length="71" mass="8403">MIRYMNNNDIALPMPFGVNEKSVQRKDFYLEAMERNCIKNEGFSKRNLTRLEVDSLEELNISIKNQNNQHV</sequence>
<protein>
    <submittedName>
        <fullName evidence="1">CLUMA_CG018492, isoform A</fullName>
    </submittedName>
</protein>
<evidence type="ECO:0000313" key="1">
    <source>
        <dbReference type="EMBL" id="CRL05394.1"/>
    </source>
</evidence>
<gene>
    <name evidence="1" type="ORF">CLUMA_CG018492</name>
</gene>
<dbReference type="Proteomes" id="UP000183832">
    <property type="component" value="Unassembled WGS sequence"/>
</dbReference>
<evidence type="ECO:0000313" key="2">
    <source>
        <dbReference type="Proteomes" id="UP000183832"/>
    </source>
</evidence>